<dbReference type="InterPro" id="IPR013780">
    <property type="entry name" value="Glyco_hydro_b"/>
</dbReference>
<evidence type="ECO:0000313" key="3">
    <source>
        <dbReference type="Proteomes" id="UP000240212"/>
    </source>
</evidence>
<evidence type="ECO:0000259" key="1">
    <source>
        <dbReference type="Pfam" id="PF21702"/>
    </source>
</evidence>
<dbReference type="AlphaFoldDB" id="A0A2P8VDP3"/>
<dbReference type="Proteomes" id="UP000240212">
    <property type="component" value="Unassembled WGS sequence"/>
</dbReference>
<protein>
    <submittedName>
        <fullName evidence="2">Alpha-1,4-glucan--maltose-1-phosphate maltosyltransferase</fullName>
    </submittedName>
</protein>
<dbReference type="SUPFAM" id="SSF51445">
    <property type="entry name" value="(Trans)glycosidases"/>
    <property type="match status" value="1"/>
</dbReference>
<proteinExistence type="predicted"/>
<keyword evidence="3" id="KW-1185">Reference proteome</keyword>
<evidence type="ECO:0000313" key="2">
    <source>
        <dbReference type="EMBL" id="PSN05674.1"/>
    </source>
</evidence>
<dbReference type="InterPro" id="IPR017853">
    <property type="entry name" value="GH"/>
</dbReference>
<name>A0A2P8VDP3_9ENTR</name>
<keyword evidence="2" id="KW-0808">Transferase</keyword>
<feature type="non-terminal residue" evidence="2">
    <location>
        <position position="1"/>
    </location>
</feature>
<reference evidence="2 3" key="1">
    <citation type="submission" date="2018-03" db="EMBL/GenBank/DDBJ databases">
        <title>Draft genome sequence of the first documented clinical Siccibacter turicensis isolate in Austria.</title>
        <authorList>
            <person name="Lepuschitz S."/>
            <person name="Pekard-Amenitsch S."/>
            <person name="Haunold R."/>
            <person name="Schill S."/>
            <person name="Mach R."/>
            <person name="Allerberger F."/>
            <person name="Ruppitsch W."/>
            <person name="Forsythe S.J."/>
        </authorList>
    </citation>
    <scope>NUCLEOTIDE SEQUENCE [LARGE SCALE GENOMIC DNA]</scope>
    <source>
        <strain evidence="2 3">6100069499-17</strain>
    </source>
</reference>
<dbReference type="PANTHER" id="PTHR47786:SF2">
    <property type="entry name" value="GLYCOSYL HYDROLASE FAMILY 13 CATALYTIC DOMAIN-CONTAINING PROTEIN"/>
    <property type="match status" value="1"/>
</dbReference>
<gene>
    <name evidence="2" type="ORF">C7G83_20420</name>
</gene>
<dbReference type="GO" id="GO:0016740">
    <property type="term" value="F:transferase activity"/>
    <property type="evidence" value="ECO:0007669"/>
    <property type="project" value="UniProtKB-KW"/>
</dbReference>
<dbReference type="FunFam" id="2.60.40.1180:FF:000061">
    <property type="entry name" value="Alpha-1,4-glucan:maltose-1-phosphate maltosyltransferase"/>
    <property type="match status" value="1"/>
</dbReference>
<dbReference type="PANTHER" id="PTHR47786">
    <property type="entry name" value="ALPHA-1,4-GLUCAN:MALTOSE-1-PHOSPHATE MALTOSYLTRANSFERASE"/>
    <property type="match status" value="1"/>
</dbReference>
<sequence>KYELRPRDFASALDQGRSLQPFITRLNIIRRLHPAFQQLRTIHFHHVDNDALLAYSKFDPATGDCVLVVVTLNAFGPEEATLWLDMAALGMEDYDRFWVRDEITGEEYQWGQANYIRIDPARAVAHIINMPAVPYESRNTLLRRR</sequence>
<dbReference type="Gene3D" id="3.20.20.80">
    <property type="entry name" value="Glycosidases"/>
    <property type="match status" value="1"/>
</dbReference>
<organism evidence="2 3">
    <name type="scientific">Siccibacter turicensis</name>
    <dbReference type="NCBI Taxonomy" id="357233"/>
    <lineage>
        <taxon>Bacteria</taxon>
        <taxon>Pseudomonadati</taxon>
        <taxon>Pseudomonadota</taxon>
        <taxon>Gammaproteobacteria</taxon>
        <taxon>Enterobacterales</taxon>
        <taxon>Enterobacteriaceae</taxon>
        <taxon>Siccibacter</taxon>
    </lineage>
</organism>
<dbReference type="Pfam" id="PF21702">
    <property type="entry name" value="GLGE_C"/>
    <property type="match status" value="1"/>
</dbReference>
<comment type="caution">
    <text evidence="2">The sequence shown here is derived from an EMBL/GenBank/DDBJ whole genome shotgun (WGS) entry which is preliminary data.</text>
</comment>
<dbReference type="Gene3D" id="2.60.40.1180">
    <property type="entry name" value="Golgi alpha-mannosidase II"/>
    <property type="match status" value="1"/>
</dbReference>
<dbReference type="EMBL" id="PYEP01000091">
    <property type="protein sequence ID" value="PSN05674.1"/>
    <property type="molecule type" value="Genomic_DNA"/>
</dbReference>
<dbReference type="InterPro" id="IPR049171">
    <property type="entry name" value="GLGE_C"/>
</dbReference>
<accession>A0A2P8VDP3</accession>
<feature type="domain" description="Alpha-1,4-glucan:maltose-1-phosphate maltosyltransferase C-terminal" evidence="1">
    <location>
        <begin position="44"/>
        <end position="129"/>
    </location>
</feature>